<feature type="transmembrane region" description="Helical" evidence="1">
    <location>
        <begin position="70"/>
        <end position="95"/>
    </location>
</feature>
<evidence type="ECO:0008006" key="4">
    <source>
        <dbReference type="Google" id="ProtNLM"/>
    </source>
</evidence>
<dbReference type="OrthoDB" id="3579673at2"/>
<reference evidence="2 3" key="1">
    <citation type="submission" date="2019-04" db="EMBL/GenBank/DDBJ databases">
        <title>Herbidospora sp. NEAU-GS14.nov., a novel actinomycete isolated from soil.</title>
        <authorList>
            <person name="Han L."/>
        </authorList>
    </citation>
    <scope>NUCLEOTIDE SEQUENCE [LARGE SCALE GENOMIC DNA]</scope>
    <source>
        <strain evidence="2 3">NEAU-GS14</strain>
    </source>
</reference>
<dbReference type="GO" id="GO:0005886">
    <property type="term" value="C:plasma membrane"/>
    <property type="evidence" value="ECO:0007669"/>
    <property type="project" value="UniProtKB-SubCell"/>
</dbReference>
<proteinExistence type="predicted"/>
<evidence type="ECO:0000313" key="3">
    <source>
        <dbReference type="Proteomes" id="UP000308705"/>
    </source>
</evidence>
<dbReference type="Proteomes" id="UP000308705">
    <property type="component" value="Unassembled WGS sequence"/>
</dbReference>
<name>A0A4U3LYU2_9ACTN</name>
<keyword evidence="1" id="KW-1133">Transmembrane helix</keyword>
<accession>A0A4U3LYU2</accession>
<dbReference type="EMBL" id="SZQA01000047">
    <property type="protein sequence ID" value="TKK81140.1"/>
    <property type="molecule type" value="Genomic_DNA"/>
</dbReference>
<organism evidence="2 3">
    <name type="scientific">Herbidospora galbida</name>
    <dbReference type="NCBI Taxonomy" id="2575442"/>
    <lineage>
        <taxon>Bacteria</taxon>
        <taxon>Bacillati</taxon>
        <taxon>Actinomycetota</taxon>
        <taxon>Actinomycetes</taxon>
        <taxon>Streptosporangiales</taxon>
        <taxon>Streptosporangiaceae</taxon>
        <taxon>Herbidospora</taxon>
    </lineage>
</organism>
<sequence length="195" mass="20791">MVSMALVVVLWAGFVAVERLYPGVRGISAGLFPYLPLVMGVFLGAPLLSREYERGTHQFAWTQSISRSRWLAPQVGVAAVLALVTTGLVTALIWWSLRALPAELTGALPFTWALFALALGTFWSAVTRRTTVAMGAAFFGVAACQLMAEGLRNRAARELGWAPATLGAVEAAITAGLAGVLVAGAWWYVTRRDPG</sequence>
<gene>
    <name evidence="2" type="ORF">FDA94_33790</name>
</gene>
<feature type="transmembrane region" description="Helical" evidence="1">
    <location>
        <begin position="132"/>
        <end position="148"/>
    </location>
</feature>
<feature type="transmembrane region" description="Helical" evidence="1">
    <location>
        <begin position="168"/>
        <end position="189"/>
    </location>
</feature>
<keyword evidence="1" id="KW-0812">Transmembrane</keyword>
<comment type="caution">
    <text evidence="2">The sequence shown here is derived from an EMBL/GenBank/DDBJ whole genome shotgun (WGS) entry which is preliminary data.</text>
</comment>
<dbReference type="GO" id="GO:0140359">
    <property type="term" value="F:ABC-type transporter activity"/>
    <property type="evidence" value="ECO:0007669"/>
    <property type="project" value="InterPro"/>
</dbReference>
<evidence type="ECO:0000256" key="1">
    <source>
        <dbReference type="SAM" id="Phobius"/>
    </source>
</evidence>
<dbReference type="AlphaFoldDB" id="A0A4U3LYU2"/>
<dbReference type="RefSeq" id="WP_137251131.1">
    <property type="nucleotide sequence ID" value="NZ_SZQA01000047.1"/>
</dbReference>
<evidence type="ECO:0000313" key="2">
    <source>
        <dbReference type="EMBL" id="TKK81140.1"/>
    </source>
</evidence>
<keyword evidence="1" id="KW-0472">Membrane</keyword>
<feature type="transmembrane region" description="Helical" evidence="1">
    <location>
        <begin position="107"/>
        <end position="125"/>
    </location>
</feature>
<protein>
    <recommendedName>
        <fullName evidence="4">ABC transporter permease</fullName>
    </recommendedName>
</protein>
<feature type="transmembrane region" description="Helical" evidence="1">
    <location>
        <begin position="29"/>
        <end position="49"/>
    </location>
</feature>
<keyword evidence="3" id="KW-1185">Reference proteome</keyword>